<comment type="catalytic activity">
    <reaction evidence="4">
        <text>apo-[citrate lyase ACP] + 2'-(5''-triphospho-alpha-D-ribosyl)-3'-dephospho-CoA = holo-[citrate lyase ACP] + diphosphate</text>
        <dbReference type="Rhea" id="RHEA:16333"/>
        <dbReference type="Rhea" id="RHEA-COMP:10157"/>
        <dbReference type="Rhea" id="RHEA-COMP:10158"/>
        <dbReference type="ChEBI" id="CHEBI:29999"/>
        <dbReference type="ChEBI" id="CHEBI:33019"/>
        <dbReference type="ChEBI" id="CHEBI:61378"/>
        <dbReference type="ChEBI" id="CHEBI:82683"/>
        <dbReference type="EC" id="2.7.7.61"/>
    </reaction>
</comment>
<evidence type="ECO:0000256" key="1">
    <source>
        <dbReference type="ARBA" id="ARBA00012524"/>
    </source>
</evidence>
<evidence type="ECO:0000256" key="2">
    <source>
        <dbReference type="ARBA" id="ARBA00022679"/>
    </source>
</evidence>
<dbReference type="HOGENOM" id="CLU_1560750_0_0_7"/>
<dbReference type="GO" id="GO:0051191">
    <property type="term" value="P:prosthetic group biosynthetic process"/>
    <property type="evidence" value="ECO:0007669"/>
    <property type="project" value="InterPro"/>
</dbReference>
<dbReference type="GO" id="GO:0016829">
    <property type="term" value="F:lyase activity"/>
    <property type="evidence" value="ECO:0007669"/>
    <property type="project" value="UniProtKB-KW"/>
</dbReference>
<dbReference type="KEGG" id="ppd:Ppro_1083"/>
<evidence type="ECO:0000256" key="3">
    <source>
        <dbReference type="ARBA" id="ARBA00022695"/>
    </source>
</evidence>
<dbReference type="GO" id="GO:0050519">
    <property type="term" value="F:holo-citrate lyase synthase activity"/>
    <property type="evidence" value="ECO:0007669"/>
    <property type="project" value="UniProtKB-EC"/>
</dbReference>
<organism evidence="5 6">
    <name type="scientific">Pelobacter propionicus (strain DSM 2379 / NBRC 103807 / OttBd1)</name>
    <dbReference type="NCBI Taxonomy" id="338966"/>
    <lineage>
        <taxon>Bacteria</taxon>
        <taxon>Pseudomonadati</taxon>
        <taxon>Thermodesulfobacteriota</taxon>
        <taxon>Desulfuromonadia</taxon>
        <taxon>Desulfuromonadales</taxon>
        <taxon>Desulfuromonadaceae</taxon>
        <taxon>Pelobacter</taxon>
    </lineage>
</organism>
<keyword evidence="5" id="KW-0456">Lyase</keyword>
<evidence type="ECO:0000313" key="5">
    <source>
        <dbReference type="EMBL" id="ABK98708.1"/>
    </source>
</evidence>
<keyword evidence="6" id="KW-1185">Reference proteome</keyword>
<dbReference type="eggNOG" id="COG3697">
    <property type="taxonomic scope" value="Bacteria"/>
</dbReference>
<accession>A1AMY8</accession>
<proteinExistence type="predicted"/>
<dbReference type="STRING" id="338966.Ppro_1083"/>
<dbReference type="EC" id="2.7.7.61" evidence="1"/>
<reference evidence="5 6" key="1">
    <citation type="submission" date="2006-10" db="EMBL/GenBank/DDBJ databases">
        <title>Complete sequence of chromosome of Pelobacter propionicus DSM 2379.</title>
        <authorList>
            <consortium name="US DOE Joint Genome Institute"/>
            <person name="Copeland A."/>
            <person name="Lucas S."/>
            <person name="Lapidus A."/>
            <person name="Barry K."/>
            <person name="Detter J.C."/>
            <person name="Glavina del Rio T."/>
            <person name="Hammon N."/>
            <person name="Israni S."/>
            <person name="Dalin E."/>
            <person name="Tice H."/>
            <person name="Pitluck S."/>
            <person name="Saunders E."/>
            <person name="Brettin T."/>
            <person name="Bruce D."/>
            <person name="Han C."/>
            <person name="Tapia R."/>
            <person name="Schmutz J."/>
            <person name="Larimer F."/>
            <person name="Land M."/>
            <person name="Hauser L."/>
            <person name="Kyrpides N."/>
            <person name="Kim E."/>
            <person name="Lovley D."/>
            <person name="Richardson P."/>
        </authorList>
    </citation>
    <scope>NUCLEOTIDE SEQUENCE [LARGE SCALE GENOMIC DNA]</scope>
    <source>
        <strain evidence="6">DSM 2379 / NBRC 103807 / OttBd1</strain>
    </source>
</reference>
<evidence type="ECO:0000256" key="4">
    <source>
        <dbReference type="ARBA" id="ARBA00048574"/>
    </source>
</evidence>
<dbReference type="EMBL" id="CP000482">
    <property type="protein sequence ID" value="ABK98708.1"/>
    <property type="molecule type" value="Genomic_DNA"/>
</dbReference>
<evidence type="ECO:0000313" key="6">
    <source>
        <dbReference type="Proteomes" id="UP000006732"/>
    </source>
</evidence>
<protein>
    <recommendedName>
        <fullName evidence="1">citrate lyase holo-[acyl-carrier protein] synthase</fullName>
        <ecNumber evidence="1">2.7.7.61</ecNumber>
    </recommendedName>
</protein>
<name>A1AMY8_PELPD</name>
<dbReference type="AlphaFoldDB" id="A1AMY8"/>
<dbReference type="InterPro" id="IPR005551">
    <property type="entry name" value="CitX"/>
</dbReference>
<gene>
    <name evidence="5" type="ordered locus">Ppro_1083</name>
</gene>
<keyword evidence="3" id="KW-0548">Nucleotidyltransferase</keyword>
<dbReference type="Pfam" id="PF03802">
    <property type="entry name" value="CitX"/>
    <property type="match status" value="1"/>
</dbReference>
<keyword evidence="2 5" id="KW-0808">Transferase</keyword>
<dbReference type="Proteomes" id="UP000006732">
    <property type="component" value="Chromosome"/>
</dbReference>
<sequence>MSSAESRSSILAAREARQELLDRHSGTFPAFIFLSLNIPGECKTPPGTEELFSWALERLETSLPHLHLVERGSDRLGPFALLAAGQEAAQVKRLCVSQEESSPVARLIDLDVYDRSGVQIGRGSLGLPPRPCLVCHHPAVDCMRLGRHNYPELAACAERLLAEFSKAGG</sequence>
<dbReference type="RefSeq" id="WP_011735012.1">
    <property type="nucleotide sequence ID" value="NC_008609.1"/>
</dbReference>